<protein>
    <submittedName>
        <fullName evidence="2">Uncharacterized protein</fullName>
    </submittedName>
</protein>
<keyword evidence="1" id="KW-0812">Transmembrane</keyword>
<evidence type="ECO:0000313" key="3">
    <source>
        <dbReference type="Proteomes" id="UP000597762"/>
    </source>
</evidence>
<sequence>MGNLQRVFVFLFITVLILTILLAKMTTFFDNVNYTRYLFASKETLPTSQWLMAESISTSLNNSNLTPSKIAALNPTKNGALRRQEDTVSRQTAAPTRYTAHTSPKAVTLESTKNVTLSSVSDGKKYLIYRCMGGIGFNKYFFFSLGFFISFHLFFFFSYSPFSFFLSFFLSSSSLSFFQQEKKFRM</sequence>
<comment type="caution">
    <text evidence="2">The sequence shown here is derived from an EMBL/GenBank/DDBJ whole genome shotgun (WGS) entry which is preliminary data.</text>
</comment>
<name>A0A812CYG3_ACAPH</name>
<keyword evidence="1" id="KW-1133">Transmembrane helix</keyword>
<evidence type="ECO:0000256" key="1">
    <source>
        <dbReference type="SAM" id="Phobius"/>
    </source>
</evidence>
<reference evidence="2" key="1">
    <citation type="submission" date="2021-01" db="EMBL/GenBank/DDBJ databases">
        <authorList>
            <person name="Li R."/>
            <person name="Bekaert M."/>
        </authorList>
    </citation>
    <scope>NUCLEOTIDE SEQUENCE</scope>
    <source>
        <strain evidence="2">Farmed</strain>
    </source>
</reference>
<keyword evidence="1" id="KW-0472">Membrane</keyword>
<accession>A0A812CYG3</accession>
<dbReference type="AlphaFoldDB" id="A0A812CYG3"/>
<organism evidence="2 3">
    <name type="scientific">Acanthosepion pharaonis</name>
    <name type="common">Pharaoh cuttlefish</name>
    <name type="synonym">Sepia pharaonis</name>
    <dbReference type="NCBI Taxonomy" id="158019"/>
    <lineage>
        <taxon>Eukaryota</taxon>
        <taxon>Metazoa</taxon>
        <taxon>Spiralia</taxon>
        <taxon>Lophotrochozoa</taxon>
        <taxon>Mollusca</taxon>
        <taxon>Cephalopoda</taxon>
        <taxon>Coleoidea</taxon>
        <taxon>Decapodiformes</taxon>
        <taxon>Sepiida</taxon>
        <taxon>Sepiina</taxon>
        <taxon>Sepiidae</taxon>
        <taxon>Acanthosepion</taxon>
    </lineage>
</organism>
<evidence type="ECO:0000313" key="2">
    <source>
        <dbReference type="EMBL" id="CAE1283319.1"/>
    </source>
</evidence>
<proteinExistence type="predicted"/>
<keyword evidence="3" id="KW-1185">Reference proteome</keyword>
<dbReference type="Proteomes" id="UP000597762">
    <property type="component" value="Unassembled WGS sequence"/>
</dbReference>
<dbReference type="EMBL" id="CAHIKZ030002225">
    <property type="protein sequence ID" value="CAE1283319.1"/>
    <property type="molecule type" value="Genomic_DNA"/>
</dbReference>
<feature type="transmembrane region" description="Helical" evidence="1">
    <location>
        <begin position="6"/>
        <end position="23"/>
    </location>
</feature>
<gene>
    <name evidence="2" type="ORF">SPHA_43989</name>
</gene>